<dbReference type="AlphaFoldDB" id="A0A8X6M3X1"/>
<organism evidence="1 2">
    <name type="scientific">Trichonephila clavata</name>
    <name type="common">Joro spider</name>
    <name type="synonym">Nephila clavata</name>
    <dbReference type="NCBI Taxonomy" id="2740835"/>
    <lineage>
        <taxon>Eukaryota</taxon>
        <taxon>Metazoa</taxon>
        <taxon>Ecdysozoa</taxon>
        <taxon>Arthropoda</taxon>
        <taxon>Chelicerata</taxon>
        <taxon>Arachnida</taxon>
        <taxon>Araneae</taxon>
        <taxon>Araneomorphae</taxon>
        <taxon>Entelegynae</taxon>
        <taxon>Araneoidea</taxon>
        <taxon>Nephilidae</taxon>
        <taxon>Trichonephila</taxon>
    </lineage>
</organism>
<proteinExistence type="predicted"/>
<dbReference type="EMBL" id="BMAO01029236">
    <property type="protein sequence ID" value="GFR30399.1"/>
    <property type="molecule type" value="Genomic_DNA"/>
</dbReference>
<sequence length="76" mass="8129">MPLAINQAWICCATLQSGQHPAQMHVGGWGLLKIPTGVVCTSKNVQPDTLFNDELGWLLAVTLAFLESRGAAIIPD</sequence>
<gene>
    <name evidence="1" type="ORF">TNCT_697771</name>
</gene>
<accession>A0A8X6M3X1</accession>
<comment type="caution">
    <text evidence="1">The sequence shown here is derived from an EMBL/GenBank/DDBJ whole genome shotgun (WGS) entry which is preliminary data.</text>
</comment>
<keyword evidence="2" id="KW-1185">Reference proteome</keyword>
<evidence type="ECO:0000313" key="1">
    <source>
        <dbReference type="EMBL" id="GFR30399.1"/>
    </source>
</evidence>
<evidence type="ECO:0000313" key="2">
    <source>
        <dbReference type="Proteomes" id="UP000887116"/>
    </source>
</evidence>
<dbReference type="Proteomes" id="UP000887116">
    <property type="component" value="Unassembled WGS sequence"/>
</dbReference>
<reference evidence="1" key="1">
    <citation type="submission" date="2020-07" db="EMBL/GenBank/DDBJ databases">
        <title>Multicomponent nature underlies the extraordinary mechanical properties of spider dragline silk.</title>
        <authorList>
            <person name="Kono N."/>
            <person name="Nakamura H."/>
            <person name="Mori M."/>
            <person name="Yoshida Y."/>
            <person name="Ohtoshi R."/>
            <person name="Malay A.D."/>
            <person name="Moran D.A.P."/>
            <person name="Tomita M."/>
            <person name="Numata K."/>
            <person name="Arakawa K."/>
        </authorList>
    </citation>
    <scope>NUCLEOTIDE SEQUENCE</scope>
</reference>
<name>A0A8X6M3X1_TRICU</name>
<protein>
    <submittedName>
        <fullName evidence="1">Uncharacterized protein</fullName>
    </submittedName>
</protein>